<dbReference type="InterPro" id="IPR012910">
    <property type="entry name" value="Plug_dom"/>
</dbReference>
<name>A0ABW1KY76_9PROT</name>
<evidence type="ECO:0000256" key="2">
    <source>
        <dbReference type="ARBA" id="ARBA00022448"/>
    </source>
</evidence>
<evidence type="ECO:0000256" key="9">
    <source>
        <dbReference type="RuleBase" id="RU003357"/>
    </source>
</evidence>
<dbReference type="RefSeq" id="WP_379878895.1">
    <property type="nucleotide sequence ID" value="NZ_JBHPON010000001.1"/>
</dbReference>
<evidence type="ECO:0000256" key="8">
    <source>
        <dbReference type="PROSITE-ProRule" id="PRU01360"/>
    </source>
</evidence>
<keyword evidence="3 8" id="KW-1134">Transmembrane beta strand</keyword>
<dbReference type="PANTHER" id="PTHR47234:SF2">
    <property type="entry name" value="TONB-DEPENDENT RECEPTOR"/>
    <property type="match status" value="1"/>
</dbReference>
<keyword evidence="5 9" id="KW-0798">TonB box</keyword>
<sequence>MNVLCRVLAVTVLFASSAFAQDSNDRYEFHIERCTLGVALDQFVELTGARLIYPEELANEGGVNPVIGQYTVEEALVALLDDTEFSGGLTQGGVIVISLRKSAKLERRGATVSKQNVKRSLLGGVAALFSAGGVFAQDPATEQADTVVVTGSRVARTGFDTPTPTTVISSDQIMQTGLIDTGSIIMQNPQISVGLGSSNDTFNRDIGSSFINLRGLGENRTLVLIDGRRRVSGSREGSQVDLSSIPPGMIESIEIITGGASAVYGADAVSGVVNVKLKKDFEGLEATVRAGISQEGDAETYAAYLNGGGEFAGGKGYASFGLSAQESKVLKYTDRDYASGDGAFTFVNNPANTGPDDGIPDRLIISDPHSVSISYEPTFVIGDQRYFYDGGVVALSNPNCYGNSCSGGPYGYNNKERNLRTPRTVFSAISNISYEVAPSVRFVAGVDFSFAETKTNGQSFFDSGIVLDRNNPTIPDEITALMDANGLTSLTVGTEQEDRLGNKQYDNSRYTFTTDVGFEGEIADRFNWEVFYQYGRRTQNYSIANTRIEARYFQAVDAISDGMGGAMCADASAVAAGCVPLNLFTGGMISEEDKAYYSYTLSRKVENEQAVAGFQITGPLIELPAGPLSVALGAEYRKDKLAAQDDGLAARGELYRTDNGAQPVEASTSVKEAFIEAVAPIFADQFLAKSLEIEGAMRFSDYSSIGSTLAWKLGGSWAPSEDIRFRVTRSKSVRAPNIVELYGPQSRGTLNIANDPCDASQINLGSPSRVANCRSYGVPVGWTDPASTLALLTVIGGNENLTEETSNSWTFGGVITPSFVPGLRISADYWTIDIDDAIQTLDGNKIVDNCVDSPSLDNVFCPLVTRGNFPGLADPYVVSRIDLRQVNIGKLSAKGIDFSAAYGFDLEDVSGSLSGGLGFNLSLVYLMELEELVDATDPSSLQIEDGEYDDPTWRGRFSASYNLDDLTVVWNMRYVGSAELDVQRTDEYNVSGVPSRLYHDLFVGYELPDQGVTLQVGINNLLNTHPPRLPSVYAGTFDGSLYENVGRNFFVGVTKSF</sequence>
<evidence type="ECO:0000256" key="6">
    <source>
        <dbReference type="ARBA" id="ARBA00023136"/>
    </source>
</evidence>
<dbReference type="EMBL" id="JBHPON010000001">
    <property type="protein sequence ID" value="MFC6035648.1"/>
    <property type="molecule type" value="Genomic_DNA"/>
</dbReference>
<comment type="similarity">
    <text evidence="8 9">Belongs to the TonB-dependent receptor family.</text>
</comment>
<evidence type="ECO:0000313" key="14">
    <source>
        <dbReference type="Proteomes" id="UP001596116"/>
    </source>
</evidence>
<evidence type="ECO:0000259" key="12">
    <source>
        <dbReference type="Pfam" id="PF07715"/>
    </source>
</evidence>
<keyword evidence="7 8" id="KW-0998">Cell outer membrane</keyword>
<dbReference type="SUPFAM" id="SSF56935">
    <property type="entry name" value="Porins"/>
    <property type="match status" value="1"/>
</dbReference>
<evidence type="ECO:0000259" key="11">
    <source>
        <dbReference type="Pfam" id="PF00593"/>
    </source>
</evidence>
<evidence type="ECO:0000256" key="3">
    <source>
        <dbReference type="ARBA" id="ARBA00022452"/>
    </source>
</evidence>
<keyword evidence="14" id="KW-1185">Reference proteome</keyword>
<dbReference type="InterPro" id="IPR000531">
    <property type="entry name" value="Beta-barrel_TonB"/>
</dbReference>
<dbReference type="InterPro" id="IPR039426">
    <property type="entry name" value="TonB-dep_rcpt-like"/>
</dbReference>
<protein>
    <submittedName>
        <fullName evidence="13">TonB-dependent receptor</fullName>
    </submittedName>
</protein>
<dbReference type="Gene3D" id="2.40.170.20">
    <property type="entry name" value="TonB-dependent receptor, beta-barrel domain"/>
    <property type="match status" value="1"/>
</dbReference>
<reference evidence="13 14" key="1">
    <citation type="submission" date="2024-09" db="EMBL/GenBank/DDBJ databases">
        <authorList>
            <person name="Zhang Z.-H."/>
        </authorList>
    </citation>
    <scope>NUCLEOTIDE SEQUENCE [LARGE SCALE GENOMIC DNA]</scope>
    <source>
        <strain evidence="13 14">HHTR114</strain>
    </source>
</reference>
<dbReference type="Gene3D" id="2.170.130.10">
    <property type="entry name" value="TonB-dependent receptor, plug domain"/>
    <property type="match status" value="1"/>
</dbReference>
<keyword evidence="4 8" id="KW-0812">Transmembrane</keyword>
<dbReference type="InterPro" id="IPR037066">
    <property type="entry name" value="Plug_dom_sf"/>
</dbReference>
<evidence type="ECO:0000256" key="10">
    <source>
        <dbReference type="SAM" id="SignalP"/>
    </source>
</evidence>
<dbReference type="Gene3D" id="3.55.50.30">
    <property type="match status" value="1"/>
</dbReference>
<keyword evidence="2 8" id="KW-0813">Transport</keyword>
<keyword evidence="13" id="KW-0675">Receptor</keyword>
<feature type="chain" id="PRO_5046478679" evidence="10">
    <location>
        <begin position="21"/>
        <end position="1057"/>
    </location>
</feature>
<feature type="domain" description="TonB-dependent receptor plug" evidence="12">
    <location>
        <begin position="160"/>
        <end position="272"/>
    </location>
</feature>
<evidence type="ECO:0000256" key="7">
    <source>
        <dbReference type="ARBA" id="ARBA00023237"/>
    </source>
</evidence>
<dbReference type="InterPro" id="IPR036942">
    <property type="entry name" value="Beta-barrel_TonB_sf"/>
</dbReference>
<comment type="subcellular location">
    <subcellularLocation>
        <location evidence="1 8">Cell outer membrane</location>
        <topology evidence="1 8">Multi-pass membrane protein</topology>
    </subcellularLocation>
</comment>
<feature type="domain" description="TonB-dependent receptor-like beta-barrel" evidence="11">
    <location>
        <begin position="498"/>
        <end position="1021"/>
    </location>
</feature>
<evidence type="ECO:0000256" key="1">
    <source>
        <dbReference type="ARBA" id="ARBA00004571"/>
    </source>
</evidence>
<proteinExistence type="inferred from homology"/>
<keyword evidence="10" id="KW-0732">Signal</keyword>
<evidence type="ECO:0000256" key="4">
    <source>
        <dbReference type="ARBA" id="ARBA00022692"/>
    </source>
</evidence>
<dbReference type="Pfam" id="PF00593">
    <property type="entry name" value="TonB_dep_Rec_b-barrel"/>
    <property type="match status" value="1"/>
</dbReference>
<dbReference type="Pfam" id="PF07715">
    <property type="entry name" value="Plug"/>
    <property type="match status" value="1"/>
</dbReference>
<dbReference type="PROSITE" id="PS52016">
    <property type="entry name" value="TONB_DEPENDENT_REC_3"/>
    <property type="match status" value="1"/>
</dbReference>
<comment type="caution">
    <text evidence="13">The sequence shown here is derived from an EMBL/GenBank/DDBJ whole genome shotgun (WGS) entry which is preliminary data.</text>
</comment>
<feature type="signal peptide" evidence="10">
    <location>
        <begin position="1"/>
        <end position="20"/>
    </location>
</feature>
<evidence type="ECO:0000313" key="13">
    <source>
        <dbReference type="EMBL" id="MFC6035648.1"/>
    </source>
</evidence>
<organism evidence="13 14">
    <name type="scientific">Hyphococcus aureus</name>
    <dbReference type="NCBI Taxonomy" id="2666033"/>
    <lineage>
        <taxon>Bacteria</taxon>
        <taxon>Pseudomonadati</taxon>
        <taxon>Pseudomonadota</taxon>
        <taxon>Alphaproteobacteria</taxon>
        <taxon>Parvularculales</taxon>
        <taxon>Parvularculaceae</taxon>
        <taxon>Hyphococcus</taxon>
    </lineage>
</organism>
<keyword evidence="6 8" id="KW-0472">Membrane</keyword>
<dbReference type="Proteomes" id="UP001596116">
    <property type="component" value="Unassembled WGS sequence"/>
</dbReference>
<accession>A0ABW1KY76</accession>
<evidence type="ECO:0000256" key="5">
    <source>
        <dbReference type="ARBA" id="ARBA00023077"/>
    </source>
</evidence>
<dbReference type="PANTHER" id="PTHR47234">
    <property type="match status" value="1"/>
</dbReference>
<gene>
    <name evidence="13" type="ORF">ACFMB1_08850</name>
</gene>